<reference evidence="2" key="1">
    <citation type="submission" date="2015-12" db="EMBL/GenBank/DDBJ databases">
        <title>De novo transcriptome assembly of four potential Pierce s Disease insect vectors from Arizona vineyards.</title>
        <authorList>
            <person name="Tassone E.E."/>
        </authorList>
    </citation>
    <scope>NUCLEOTIDE SEQUENCE</scope>
</reference>
<name>A0A1B6ED62_9HEMI</name>
<dbReference type="AlphaFoldDB" id="A0A1B6ED62"/>
<gene>
    <name evidence="2" type="ORF">g.11108</name>
</gene>
<feature type="region of interest" description="Disordered" evidence="1">
    <location>
        <begin position="376"/>
        <end position="399"/>
    </location>
</feature>
<feature type="compositionally biased region" description="Basic and acidic residues" evidence="1">
    <location>
        <begin position="385"/>
        <end position="399"/>
    </location>
</feature>
<evidence type="ECO:0000256" key="1">
    <source>
        <dbReference type="SAM" id="MobiDB-lite"/>
    </source>
</evidence>
<evidence type="ECO:0000313" key="2">
    <source>
        <dbReference type="EMBL" id="JAS35804.1"/>
    </source>
</evidence>
<feature type="non-terminal residue" evidence="2">
    <location>
        <position position="539"/>
    </location>
</feature>
<proteinExistence type="predicted"/>
<accession>A0A1B6ED62</accession>
<organism evidence="2">
    <name type="scientific">Clastoptera arizonana</name>
    <name type="common">Arizona spittle bug</name>
    <dbReference type="NCBI Taxonomy" id="38151"/>
    <lineage>
        <taxon>Eukaryota</taxon>
        <taxon>Metazoa</taxon>
        <taxon>Ecdysozoa</taxon>
        <taxon>Arthropoda</taxon>
        <taxon>Hexapoda</taxon>
        <taxon>Insecta</taxon>
        <taxon>Pterygota</taxon>
        <taxon>Neoptera</taxon>
        <taxon>Paraneoptera</taxon>
        <taxon>Hemiptera</taxon>
        <taxon>Auchenorrhyncha</taxon>
        <taxon>Cercopoidea</taxon>
        <taxon>Clastopteridae</taxon>
        <taxon>Clastoptera</taxon>
    </lineage>
</organism>
<protein>
    <submittedName>
        <fullName evidence="2">Uncharacterized protein</fullName>
    </submittedName>
</protein>
<dbReference type="EMBL" id="GEDC01001494">
    <property type="protein sequence ID" value="JAS35804.1"/>
    <property type="molecule type" value="Transcribed_RNA"/>
</dbReference>
<sequence length="539" mass="61984">MKPQNKKNFCLHDITGMRKQKYLYLKRMPKIKESETSFSTDELTTFQDISDPRQHWVSNQHCSTSYIPQPYPTLVLPTKGGTYWYKTHIASCKPDQEYYNSVSKIYTYAVSKINSIKPLAKNFMLPSNILGLNCLDPETRRLTVNGIANYLSSQDGMECVVFEEGRLSIQHLLVLLLALSLNCGASVKKLYLWNALKFNQNPFLGPLPDAKYNNNLRPRPPTVHLNGKQFLEELKRIKQAESVNNIDQEIQKNQTNDDNTIKDIVNDVLSRSSKSSLHKDDSLHNWVQDLITQTVYIQKSNTSIVSEKSEPSIHEWIQDLLLDLLNGTETKNYYFKDKQSDQSFDADALQKSQIVKRKSSLDSKISKSILSNKYSTTKQSFNKSRKQDSNNSSEDRYLKQKDSKTFNSLSVEEVNKLLSKSEDTNTNLEETITKNKIRACQVYLNFYKHSNFARKYLREIYKIALSGFRNLTTMSINYSYLADDTGKILMSIGSVLLGNLNHIELLGTTMDLPWKASLREEPKAVHSIPDLAWQKIKEY</sequence>